<name>A0A840SPL9_9RHOB</name>
<reference evidence="2 3" key="1">
    <citation type="submission" date="2020-08" db="EMBL/GenBank/DDBJ databases">
        <title>Genomic Encyclopedia of Type Strains, Phase IV (KMG-IV): sequencing the most valuable type-strain genomes for metagenomic binning, comparative biology and taxonomic classification.</title>
        <authorList>
            <person name="Goeker M."/>
        </authorList>
    </citation>
    <scope>NUCLEOTIDE SEQUENCE [LARGE SCALE GENOMIC DNA]</scope>
    <source>
        <strain evidence="2 3">DSM 101730</strain>
    </source>
</reference>
<dbReference type="RefSeq" id="WP_184149033.1">
    <property type="nucleotide sequence ID" value="NZ_JACHFM010000002.1"/>
</dbReference>
<keyword evidence="3" id="KW-1185">Reference proteome</keyword>
<dbReference type="GO" id="GO:0016787">
    <property type="term" value="F:hydrolase activity"/>
    <property type="evidence" value="ECO:0007669"/>
    <property type="project" value="UniProtKB-KW"/>
</dbReference>
<dbReference type="InterPro" id="IPR006680">
    <property type="entry name" value="Amidohydro-rel"/>
</dbReference>
<evidence type="ECO:0000313" key="2">
    <source>
        <dbReference type="EMBL" id="MBB5222348.1"/>
    </source>
</evidence>
<protein>
    <submittedName>
        <fullName evidence="2">Putative TIM-barrel fold metal-dependent hydrolase</fullName>
    </submittedName>
</protein>
<dbReference type="Proteomes" id="UP000549457">
    <property type="component" value="Unassembled WGS sequence"/>
</dbReference>
<dbReference type="InterPro" id="IPR052358">
    <property type="entry name" value="Aro_Compnd_Degr_Hydrolases"/>
</dbReference>
<organism evidence="2 3">
    <name type="scientific">Amaricoccus macauensis</name>
    <dbReference type="NCBI Taxonomy" id="57001"/>
    <lineage>
        <taxon>Bacteria</taxon>
        <taxon>Pseudomonadati</taxon>
        <taxon>Pseudomonadota</taxon>
        <taxon>Alphaproteobacteria</taxon>
        <taxon>Rhodobacterales</taxon>
        <taxon>Paracoccaceae</taxon>
        <taxon>Amaricoccus</taxon>
    </lineage>
</organism>
<comment type="caution">
    <text evidence="2">The sequence shown here is derived from an EMBL/GenBank/DDBJ whole genome shotgun (WGS) entry which is preliminary data.</text>
</comment>
<sequence>MMAVWDCHVHVFGDLGRFPLATERRYTPGKAGLDPLRAHLRVTGATQVVLVQPTVYGDDHACLFHALDAFGEMAVAVGAWSATAPPPEHPRLRGLRVDLRGDWSGAHAEALRRAADAAGERHLELQLSPSGLGALAREALTTPVVLDHLAGFPGEDAWPALDDLVCRGDVFVKLSGLDRAPGGLAGALPLARHLARRFPDRLLWGSDWPHTPLHPLPGLRDIPLPFRPVDLRAMLVTLADALGPHLADARSVVPARLYGQPLNTDEGQCIR</sequence>
<gene>
    <name evidence="2" type="ORF">HNP73_002284</name>
</gene>
<dbReference type="SUPFAM" id="SSF51556">
    <property type="entry name" value="Metallo-dependent hydrolases"/>
    <property type="match status" value="1"/>
</dbReference>
<dbReference type="PANTHER" id="PTHR35563">
    <property type="entry name" value="BARREL METAL-DEPENDENT HYDROLASE, PUTATIVE (AFU_ORTHOLOGUE AFUA_1G16240)-RELATED"/>
    <property type="match status" value="1"/>
</dbReference>
<feature type="domain" description="Amidohydrolase-related" evidence="1">
    <location>
        <begin position="5"/>
        <end position="226"/>
    </location>
</feature>
<accession>A0A840SPL9</accession>
<proteinExistence type="predicted"/>
<dbReference type="InterPro" id="IPR032466">
    <property type="entry name" value="Metal_Hydrolase"/>
</dbReference>
<evidence type="ECO:0000259" key="1">
    <source>
        <dbReference type="Pfam" id="PF04909"/>
    </source>
</evidence>
<dbReference type="Pfam" id="PF04909">
    <property type="entry name" value="Amidohydro_2"/>
    <property type="match status" value="1"/>
</dbReference>
<evidence type="ECO:0000313" key="3">
    <source>
        <dbReference type="Proteomes" id="UP000549457"/>
    </source>
</evidence>
<dbReference type="PANTHER" id="PTHR35563:SF2">
    <property type="entry name" value="BARREL METAL-DEPENDENT HYDROLASE, PUTATIVE (AFU_ORTHOLOGUE AFUA_1G16240)-RELATED"/>
    <property type="match status" value="1"/>
</dbReference>
<keyword evidence="2" id="KW-0378">Hydrolase</keyword>
<dbReference type="EMBL" id="JACHFM010000002">
    <property type="protein sequence ID" value="MBB5222348.1"/>
    <property type="molecule type" value="Genomic_DNA"/>
</dbReference>
<dbReference type="Gene3D" id="3.20.20.140">
    <property type="entry name" value="Metal-dependent hydrolases"/>
    <property type="match status" value="1"/>
</dbReference>
<dbReference type="AlphaFoldDB" id="A0A840SPL9"/>